<evidence type="ECO:0000256" key="6">
    <source>
        <dbReference type="ARBA" id="ARBA00023077"/>
    </source>
</evidence>
<name>E4T2J7_PALPW</name>
<dbReference type="PANTHER" id="PTHR30069">
    <property type="entry name" value="TONB-DEPENDENT OUTER MEMBRANE RECEPTOR"/>
    <property type="match status" value="1"/>
</dbReference>
<feature type="signal peptide" evidence="12">
    <location>
        <begin position="1"/>
        <end position="19"/>
    </location>
</feature>
<dbReference type="InterPro" id="IPR012910">
    <property type="entry name" value="Plug_dom"/>
</dbReference>
<accession>E4T2J7</accession>
<evidence type="ECO:0000259" key="13">
    <source>
        <dbReference type="Pfam" id="PF00593"/>
    </source>
</evidence>
<keyword evidence="7 10" id="KW-0472">Membrane</keyword>
<evidence type="ECO:0000259" key="14">
    <source>
        <dbReference type="Pfam" id="PF07715"/>
    </source>
</evidence>
<keyword evidence="9 10" id="KW-0998">Cell outer membrane</keyword>
<dbReference type="eggNOG" id="COG4206">
    <property type="taxonomic scope" value="Bacteria"/>
</dbReference>
<proteinExistence type="inferred from homology"/>
<dbReference type="GO" id="GO:0009279">
    <property type="term" value="C:cell outer membrane"/>
    <property type="evidence" value="ECO:0007669"/>
    <property type="project" value="UniProtKB-SubCell"/>
</dbReference>
<dbReference type="GO" id="GO:0044718">
    <property type="term" value="P:siderophore transmembrane transport"/>
    <property type="evidence" value="ECO:0007669"/>
    <property type="project" value="TreeGrafter"/>
</dbReference>
<evidence type="ECO:0000256" key="9">
    <source>
        <dbReference type="ARBA" id="ARBA00023237"/>
    </source>
</evidence>
<dbReference type="PROSITE" id="PS52016">
    <property type="entry name" value="TONB_DEPENDENT_REC_3"/>
    <property type="match status" value="1"/>
</dbReference>
<evidence type="ECO:0000256" key="12">
    <source>
        <dbReference type="SAM" id="SignalP"/>
    </source>
</evidence>
<dbReference type="AlphaFoldDB" id="E4T2J7"/>
<comment type="similarity">
    <text evidence="10 11">Belongs to the TonB-dependent receptor family.</text>
</comment>
<dbReference type="Pfam" id="PF07715">
    <property type="entry name" value="Plug"/>
    <property type="match status" value="1"/>
</dbReference>
<dbReference type="Pfam" id="PF00593">
    <property type="entry name" value="TonB_dep_Rec_b-barrel"/>
    <property type="match status" value="1"/>
</dbReference>
<organism evidence="15 16">
    <name type="scientific">Paludibacter propionicigenes (strain DSM 17365 / JCM 13257 / WB4)</name>
    <dbReference type="NCBI Taxonomy" id="694427"/>
    <lineage>
        <taxon>Bacteria</taxon>
        <taxon>Pseudomonadati</taxon>
        <taxon>Bacteroidota</taxon>
        <taxon>Bacteroidia</taxon>
        <taxon>Bacteroidales</taxon>
        <taxon>Paludibacteraceae</taxon>
        <taxon>Paludibacter</taxon>
    </lineage>
</organism>
<keyword evidence="4 10" id="KW-0812">Transmembrane</keyword>
<evidence type="ECO:0000256" key="8">
    <source>
        <dbReference type="ARBA" id="ARBA00023170"/>
    </source>
</evidence>
<comment type="subcellular location">
    <subcellularLocation>
        <location evidence="1 10">Cell outer membrane</location>
        <topology evidence="1 10">Multi-pass membrane protein</topology>
    </subcellularLocation>
</comment>
<keyword evidence="2 10" id="KW-0813">Transport</keyword>
<dbReference type="PANTHER" id="PTHR30069:SF29">
    <property type="entry name" value="HEMOGLOBIN AND HEMOGLOBIN-HAPTOGLOBIN-BINDING PROTEIN 1-RELATED"/>
    <property type="match status" value="1"/>
</dbReference>
<dbReference type="Gene3D" id="2.170.130.10">
    <property type="entry name" value="TonB-dependent receptor, plug domain"/>
    <property type="match status" value="1"/>
</dbReference>
<dbReference type="InterPro" id="IPR036942">
    <property type="entry name" value="Beta-barrel_TonB_sf"/>
</dbReference>
<dbReference type="OrthoDB" id="9762903at2"/>
<gene>
    <name evidence="15" type="ordered locus">Palpr_0787</name>
</gene>
<dbReference type="Proteomes" id="UP000008718">
    <property type="component" value="Chromosome"/>
</dbReference>
<evidence type="ECO:0000256" key="11">
    <source>
        <dbReference type="RuleBase" id="RU003357"/>
    </source>
</evidence>
<evidence type="ECO:0000313" key="15">
    <source>
        <dbReference type="EMBL" id="ADQ78941.1"/>
    </source>
</evidence>
<feature type="domain" description="TonB-dependent receptor plug" evidence="14">
    <location>
        <begin position="48"/>
        <end position="141"/>
    </location>
</feature>
<feature type="domain" description="TonB-dependent receptor-like beta-barrel" evidence="13">
    <location>
        <begin position="265"/>
        <end position="642"/>
    </location>
</feature>
<evidence type="ECO:0000256" key="5">
    <source>
        <dbReference type="ARBA" id="ARBA00022729"/>
    </source>
</evidence>
<sequence length="673" mass="77124">MFKNFLFTFVIFLSVTTSAFSKVSGADSIHVQDLKEVTVNGQAIKNARASMPIQIITNKEMALLNANNVSDIAKYFSGVTIKDYGGIGGMKTVSLRGMGTQYTGVSYDGVMMSDIQSGQIDLGRFSLDNISEVSLTNGQPNDIFQSARLFSSGGILSLRTKLLDYNKDQSIAGKVVIKAGSFGLLNPSLFLTKNINEKWAFNLSADALTANGQYSFLQYYGSTDNLSEKLTRTNSDVKSLRTEMNWLYRIKEKESITFKTNFFGSERGLPGSVTFYNTYDSQQRLKDRTFFSQIHYENLISDRFQHQYFAKFNISDNHYSDRDPKYSITNGILKDHYLQKEYYLSSSFQYKLFEPMFLSLATDWFYNTLDINSNVNFKNFQYPTRHTGMANLATKYVTERLTLGANLLYTLTREQVQTGNASPNRDKLSPTANLSFKLLENKELRIRAFYKNIYRLPSFNDLYYQDMGNSNLRPENSNQYNIGFTYLDTEIPFLSEFAIMADGYYNRVTDKIIAIPRDMFHWSMTNRDKVNIKGIDISLKASVKVKNSDLLKLKSNYSYQNAKDATQGSDNFGEQIPYTPLHSGSGSLSYEHKKWEVGYNMIFSGIRWIGQTTDKTNKMDGYTIHSIFVSKNYKQWRINAEIIDLFNTQYEVVKFYPMPRRNFRITVAMNLGK</sequence>
<keyword evidence="3 10" id="KW-1134">Transmembrane beta strand</keyword>
<dbReference type="KEGG" id="ppn:Palpr_0787"/>
<evidence type="ECO:0000256" key="7">
    <source>
        <dbReference type="ARBA" id="ARBA00023136"/>
    </source>
</evidence>
<feature type="chain" id="PRO_5003189368" evidence="12">
    <location>
        <begin position="20"/>
        <end position="673"/>
    </location>
</feature>
<keyword evidence="5 12" id="KW-0732">Signal</keyword>
<reference evidence="15 16" key="2">
    <citation type="journal article" date="2011" name="Stand. Genomic Sci.">
        <title>Complete genome sequence of Paludibacter propionicigenes type strain (WB4).</title>
        <authorList>
            <person name="Gronow S."/>
            <person name="Munk C."/>
            <person name="Lapidus A."/>
            <person name="Nolan M."/>
            <person name="Lucas S."/>
            <person name="Hammon N."/>
            <person name="Deshpande S."/>
            <person name="Cheng J.F."/>
            <person name="Tapia R."/>
            <person name="Han C."/>
            <person name="Goodwin L."/>
            <person name="Pitluck S."/>
            <person name="Liolios K."/>
            <person name="Ivanova N."/>
            <person name="Mavromatis K."/>
            <person name="Mikhailova N."/>
            <person name="Pati A."/>
            <person name="Chen A."/>
            <person name="Palaniappan K."/>
            <person name="Land M."/>
            <person name="Hauser L."/>
            <person name="Chang Y.J."/>
            <person name="Jeffries C.D."/>
            <person name="Brambilla E."/>
            <person name="Rohde M."/>
            <person name="Goker M."/>
            <person name="Detter J.C."/>
            <person name="Woyke T."/>
            <person name="Bristow J."/>
            <person name="Eisen J.A."/>
            <person name="Markowitz V."/>
            <person name="Hugenholtz P."/>
            <person name="Kyrpides N.C."/>
            <person name="Klenk H.P."/>
        </authorList>
    </citation>
    <scope>NUCLEOTIDE SEQUENCE [LARGE SCALE GENOMIC DNA]</scope>
    <source>
        <strain evidence="16">DSM 17365 / JCM 13257 / WB4</strain>
    </source>
</reference>
<evidence type="ECO:0000256" key="3">
    <source>
        <dbReference type="ARBA" id="ARBA00022452"/>
    </source>
</evidence>
<dbReference type="RefSeq" id="WP_013444310.1">
    <property type="nucleotide sequence ID" value="NC_014734.1"/>
</dbReference>
<keyword evidence="16" id="KW-1185">Reference proteome</keyword>
<evidence type="ECO:0000313" key="16">
    <source>
        <dbReference type="Proteomes" id="UP000008718"/>
    </source>
</evidence>
<evidence type="ECO:0000256" key="2">
    <source>
        <dbReference type="ARBA" id="ARBA00022448"/>
    </source>
</evidence>
<dbReference type="HOGENOM" id="CLU_026226_0_0_10"/>
<evidence type="ECO:0000256" key="1">
    <source>
        <dbReference type="ARBA" id="ARBA00004571"/>
    </source>
</evidence>
<dbReference type="InterPro" id="IPR000531">
    <property type="entry name" value="Beta-barrel_TonB"/>
</dbReference>
<dbReference type="InterPro" id="IPR037066">
    <property type="entry name" value="Plug_dom_sf"/>
</dbReference>
<dbReference type="SUPFAM" id="SSF56935">
    <property type="entry name" value="Porins"/>
    <property type="match status" value="1"/>
</dbReference>
<dbReference type="Gene3D" id="2.40.170.20">
    <property type="entry name" value="TonB-dependent receptor, beta-barrel domain"/>
    <property type="match status" value="1"/>
</dbReference>
<reference key="1">
    <citation type="submission" date="2010-11" db="EMBL/GenBank/DDBJ databases">
        <title>The complete genome of Paludibacter propionicigenes DSM 17365.</title>
        <authorList>
            <consortium name="US DOE Joint Genome Institute (JGI-PGF)"/>
            <person name="Lucas S."/>
            <person name="Copeland A."/>
            <person name="Lapidus A."/>
            <person name="Bruce D."/>
            <person name="Goodwin L."/>
            <person name="Pitluck S."/>
            <person name="Kyrpides N."/>
            <person name="Mavromatis K."/>
            <person name="Ivanova N."/>
            <person name="Munk A.C."/>
            <person name="Brettin T."/>
            <person name="Detter J.C."/>
            <person name="Han C."/>
            <person name="Tapia R."/>
            <person name="Land M."/>
            <person name="Hauser L."/>
            <person name="Markowitz V."/>
            <person name="Cheng J.-F."/>
            <person name="Hugenholtz P."/>
            <person name="Woyke T."/>
            <person name="Wu D."/>
            <person name="Gronow S."/>
            <person name="Wellnitz S."/>
            <person name="Brambilla E."/>
            <person name="Klenk H.-P."/>
            <person name="Eisen J.A."/>
        </authorList>
    </citation>
    <scope>NUCLEOTIDE SEQUENCE</scope>
    <source>
        <strain>WB4</strain>
    </source>
</reference>
<keyword evidence="8 15" id="KW-0675">Receptor</keyword>
<evidence type="ECO:0000256" key="10">
    <source>
        <dbReference type="PROSITE-ProRule" id="PRU01360"/>
    </source>
</evidence>
<evidence type="ECO:0000256" key="4">
    <source>
        <dbReference type="ARBA" id="ARBA00022692"/>
    </source>
</evidence>
<dbReference type="STRING" id="694427.Palpr_0787"/>
<keyword evidence="6 11" id="KW-0798">TonB box</keyword>
<dbReference type="GO" id="GO:0015344">
    <property type="term" value="F:siderophore uptake transmembrane transporter activity"/>
    <property type="evidence" value="ECO:0007669"/>
    <property type="project" value="TreeGrafter"/>
</dbReference>
<protein>
    <submittedName>
        <fullName evidence="15">TonB-dependent receptor</fullName>
    </submittedName>
</protein>
<dbReference type="EMBL" id="CP002345">
    <property type="protein sequence ID" value="ADQ78941.1"/>
    <property type="molecule type" value="Genomic_DNA"/>
</dbReference>
<dbReference type="InterPro" id="IPR039426">
    <property type="entry name" value="TonB-dep_rcpt-like"/>
</dbReference>